<proteinExistence type="predicted"/>
<dbReference type="GO" id="GO:0005829">
    <property type="term" value="C:cytosol"/>
    <property type="evidence" value="ECO:0007669"/>
    <property type="project" value="TreeGrafter"/>
</dbReference>
<dbReference type="GO" id="GO:0008967">
    <property type="term" value="F:phosphoglycolate phosphatase activity"/>
    <property type="evidence" value="ECO:0007669"/>
    <property type="project" value="UniProtKB-EC"/>
</dbReference>
<name>A0A6N8I3F0_9FIRM</name>
<dbReference type="EMBL" id="CP060286">
    <property type="protein sequence ID" value="QNK39133.1"/>
    <property type="molecule type" value="Genomic_DNA"/>
</dbReference>
<dbReference type="KEGG" id="cfem:HCR03_10070"/>
<dbReference type="InterPro" id="IPR023198">
    <property type="entry name" value="PGP-like_dom2"/>
</dbReference>
<dbReference type="InterPro" id="IPR006439">
    <property type="entry name" value="HAD-SF_hydro_IA"/>
</dbReference>
<dbReference type="Gene3D" id="1.10.150.240">
    <property type="entry name" value="Putative phosphatase, domain 2"/>
    <property type="match status" value="1"/>
</dbReference>
<keyword evidence="1" id="KW-0378">Hydrolase</keyword>
<dbReference type="Proteomes" id="UP000515909">
    <property type="component" value="Chromosome"/>
</dbReference>
<dbReference type="InterPro" id="IPR036412">
    <property type="entry name" value="HAD-like_sf"/>
</dbReference>
<dbReference type="GO" id="GO:0006281">
    <property type="term" value="P:DNA repair"/>
    <property type="evidence" value="ECO:0007669"/>
    <property type="project" value="TreeGrafter"/>
</dbReference>
<keyword evidence="3" id="KW-1185">Reference proteome</keyword>
<protein>
    <submittedName>
        <fullName evidence="2">HAD family hydrolase</fullName>
    </submittedName>
    <submittedName>
        <fullName evidence="1">Phosphoglycolate phosphatase</fullName>
        <ecNumber evidence="1">3.1.3.18</ecNumber>
    </submittedName>
</protein>
<dbReference type="InterPro" id="IPR023214">
    <property type="entry name" value="HAD_sf"/>
</dbReference>
<dbReference type="SFLD" id="SFLDG01135">
    <property type="entry name" value="C1.5.6:_HAD__Beta-PGM__Phospha"/>
    <property type="match status" value="1"/>
</dbReference>
<dbReference type="SFLD" id="SFLDG01129">
    <property type="entry name" value="C1.5:_HAD__Beta-PGM__Phosphata"/>
    <property type="match status" value="1"/>
</dbReference>
<accession>A0A7G8T692</accession>
<dbReference type="InterPro" id="IPR041492">
    <property type="entry name" value="HAD_2"/>
</dbReference>
<dbReference type="RefSeq" id="WP_156991245.1">
    <property type="nucleotide sequence ID" value="NZ_CP060286.1"/>
</dbReference>
<dbReference type="EMBL" id="VWXL01000100">
    <property type="protein sequence ID" value="MVB12562.1"/>
    <property type="molecule type" value="Genomic_DNA"/>
</dbReference>
<gene>
    <name evidence="1" type="primary">gph_4</name>
    <name evidence="1" type="ORF">CAFE_33030</name>
    <name evidence="2" type="ORF">HCR03_10070</name>
</gene>
<dbReference type="EC" id="3.1.3.18" evidence="1"/>
<organism evidence="1 3">
    <name type="scientific">Caproicibacter fermentans</name>
    <dbReference type="NCBI Taxonomy" id="2576756"/>
    <lineage>
        <taxon>Bacteria</taxon>
        <taxon>Bacillati</taxon>
        <taxon>Bacillota</taxon>
        <taxon>Clostridia</taxon>
        <taxon>Eubacteriales</taxon>
        <taxon>Acutalibacteraceae</taxon>
        <taxon>Caproicibacter</taxon>
    </lineage>
</organism>
<evidence type="ECO:0000313" key="4">
    <source>
        <dbReference type="Proteomes" id="UP000515909"/>
    </source>
</evidence>
<dbReference type="Pfam" id="PF13419">
    <property type="entry name" value="HAD_2"/>
    <property type="match status" value="1"/>
</dbReference>
<dbReference type="AlphaFoldDB" id="A0A6N8I3F0"/>
<accession>A0A6N8I3F0</accession>
<dbReference type="InterPro" id="IPR050155">
    <property type="entry name" value="HAD-like_hydrolase_sf"/>
</dbReference>
<evidence type="ECO:0000313" key="2">
    <source>
        <dbReference type="EMBL" id="QNK39133.1"/>
    </source>
</evidence>
<sequence length="223" mass="24665">MYRACIFDLDGTLANTLYSIANFSNTALKQCGYPEIPDEDYRKIVGDGADMQIRRMLAAVCKEPFTEREAAELKRVYSALYESDPVHLVREYPGMRETLAGLKRAGVPAAVLTNKPDAWAKAIIASLFPPDSFEFCFGQQPGLPRKPSPQGALMIAKKFRADPREILYLGDTNTDMKTGTGAGMDTAGVLWGFRDRRELEENGASYLLETPDEILPLIFSGKG</sequence>
<dbReference type="Gene3D" id="3.40.50.1000">
    <property type="entry name" value="HAD superfamily/HAD-like"/>
    <property type="match status" value="1"/>
</dbReference>
<dbReference type="PRINTS" id="PR00413">
    <property type="entry name" value="HADHALOGNASE"/>
</dbReference>
<dbReference type="OrthoDB" id="9807630at2"/>
<reference evidence="2 4" key="2">
    <citation type="submission" date="2020-08" db="EMBL/GenBank/DDBJ databases">
        <title>The isolate Caproiciproducens sp. 7D4C2 produces n-caproate at mildly acidic conditions from hexoses: genome and rBOX comparison with related strains and chain-elongating bacteria.</title>
        <authorList>
            <person name="Esquivel-Elizondo S."/>
            <person name="Bagci C."/>
            <person name="Temovska M."/>
            <person name="Jeon B.S."/>
            <person name="Bessarab I."/>
            <person name="Williams R.B.H."/>
            <person name="Huson D.H."/>
            <person name="Angenent L.T."/>
        </authorList>
    </citation>
    <scope>NUCLEOTIDE SEQUENCE [LARGE SCALE GENOMIC DNA]</scope>
    <source>
        <strain evidence="2 4">7D4C2</strain>
    </source>
</reference>
<dbReference type="PANTHER" id="PTHR43434">
    <property type="entry name" value="PHOSPHOGLYCOLATE PHOSPHATASE"/>
    <property type="match status" value="1"/>
</dbReference>
<dbReference type="PANTHER" id="PTHR43434:SF1">
    <property type="entry name" value="PHOSPHOGLYCOLATE PHOSPHATASE"/>
    <property type="match status" value="1"/>
</dbReference>
<dbReference type="SUPFAM" id="SSF56784">
    <property type="entry name" value="HAD-like"/>
    <property type="match status" value="1"/>
</dbReference>
<dbReference type="Proteomes" id="UP000469440">
    <property type="component" value="Unassembled WGS sequence"/>
</dbReference>
<reference evidence="1 3" key="1">
    <citation type="submission" date="2019-09" db="EMBL/GenBank/DDBJ databases">
        <title>Genome sequence of Clostridium sp. EA1.</title>
        <authorList>
            <person name="Poehlein A."/>
            <person name="Bengelsdorf F.R."/>
            <person name="Daniel R."/>
        </authorList>
    </citation>
    <scope>NUCLEOTIDE SEQUENCE [LARGE SCALE GENOMIC DNA]</scope>
    <source>
        <strain evidence="1 3">EA1</strain>
    </source>
</reference>
<evidence type="ECO:0000313" key="3">
    <source>
        <dbReference type="Proteomes" id="UP000469440"/>
    </source>
</evidence>
<dbReference type="SFLD" id="SFLDS00003">
    <property type="entry name" value="Haloacid_Dehalogenase"/>
    <property type="match status" value="1"/>
</dbReference>
<evidence type="ECO:0000313" key="1">
    <source>
        <dbReference type="EMBL" id="MVB12562.1"/>
    </source>
</evidence>